<keyword evidence="4 6" id="KW-1133">Transmembrane helix</keyword>
<feature type="transmembrane region" description="Helical" evidence="6">
    <location>
        <begin position="368"/>
        <end position="391"/>
    </location>
</feature>
<comment type="caution">
    <text evidence="7">The sequence shown here is derived from an EMBL/GenBank/DDBJ whole genome shotgun (WGS) entry which is preliminary data.</text>
</comment>
<dbReference type="PANTHER" id="PTHR11706:SF33">
    <property type="entry name" value="NATURAL RESISTANCE-ASSOCIATED MACROPHAGE PROTEIN 2"/>
    <property type="match status" value="1"/>
</dbReference>
<feature type="transmembrane region" description="Helical" evidence="6">
    <location>
        <begin position="259"/>
        <end position="282"/>
    </location>
</feature>
<comment type="similarity">
    <text evidence="6">Belongs to the NRAMP family.</text>
</comment>
<dbReference type="Proteomes" id="UP000656077">
    <property type="component" value="Unassembled WGS sequence"/>
</dbReference>
<name>A0A964W4F3_9CLOT</name>
<gene>
    <name evidence="6 7" type="primary">mntH</name>
    <name evidence="7" type="ORF">GKZ28_21540</name>
</gene>
<dbReference type="InterPro" id="IPR001046">
    <property type="entry name" value="NRAMP_fam"/>
</dbReference>
<dbReference type="PRINTS" id="PR00447">
    <property type="entry name" value="NATRESASSCMP"/>
</dbReference>
<keyword evidence="6" id="KW-1003">Cell membrane</keyword>
<evidence type="ECO:0000256" key="6">
    <source>
        <dbReference type="HAMAP-Rule" id="MF_00221"/>
    </source>
</evidence>
<feature type="transmembrane region" description="Helical" evidence="6">
    <location>
        <begin position="302"/>
        <end position="324"/>
    </location>
</feature>
<feature type="transmembrane region" description="Helical" evidence="6">
    <location>
        <begin position="31"/>
        <end position="49"/>
    </location>
</feature>
<dbReference type="NCBIfam" id="NF037982">
    <property type="entry name" value="Nramp_1"/>
    <property type="match status" value="1"/>
</dbReference>
<comment type="subcellular location">
    <subcellularLocation>
        <location evidence="6">Cell membrane</location>
        <topology evidence="6">Multi-pass membrane protein</topology>
    </subcellularLocation>
    <subcellularLocation>
        <location evidence="1">Membrane</location>
        <topology evidence="1">Multi-pass membrane protein</topology>
    </subcellularLocation>
</comment>
<comment type="function">
    <text evidence="6">H(+)-stimulated, divalent metal cation uptake system.</text>
</comment>
<organism evidence="7 8">
    <name type="scientific">Clostridium chromiireducens</name>
    <dbReference type="NCBI Taxonomy" id="225345"/>
    <lineage>
        <taxon>Bacteria</taxon>
        <taxon>Bacillati</taxon>
        <taxon>Bacillota</taxon>
        <taxon>Clostridia</taxon>
        <taxon>Eubacteriales</taxon>
        <taxon>Clostridiaceae</taxon>
        <taxon>Clostridium</taxon>
    </lineage>
</organism>
<dbReference type="EMBL" id="WSRQ01000051">
    <property type="protein sequence ID" value="MVX66265.1"/>
    <property type="molecule type" value="Genomic_DNA"/>
</dbReference>
<evidence type="ECO:0000256" key="4">
    <source>
        <dbReference type="ARBA" id="ARBA00022989"/>
    </source>
</evidence>
<reference evidence="7" key="1">
    <citation type="submission" date="2019-12" db="EMBL/GenBank/DDBJ databases">
        <title>Microbes associate with the intestines of laboratory mice.</title>
        <authorList>
            <person name="Navarre W."/>
            <person name="Wong E."/>
        </authorList>
    </citation>
    <scope>NUCLEOTIDE SEQUENCE</scope>
    <source>
        <strain evidence="7">NM79_F5</strain>
    </source>
</reference>
<evidence type="ECO:0000313" key="8">
    <source>
        <dbReference type="Proteomes" id="UP000656077"/>
    </source>
</evidence>
<evidence type="ECO:0000256" key="1">
    <source>
        <dbReference type="ARBA" id="ARBA00004141"/>
    </source>
</evidence>
<keyword evidence="6" id="KW-0406">Ion transport</keyword>
<evidence type="ECO:0000256" key="2">
    <source>
        <dbReference type="ARBA" id="ARBA00022448"/>
    </source>
</evidence>
<feature type="transmembrane region" description="Helical" evidence="6">
    <location>
        <begin position="69"/>
        <end position="91"/>
    </location>
</feature>
<evidence type="ECO:0000256" key="3">
    <source>
        <dbReference type="ARBA" id="ARBA00022692"/>
    </source>
</evidence>
<dbReference type="GO" id="GO:0015293">
    <property type="term" value="F:symporter activity"/>
    <property type="evidence" value="ECO:0007669"/>
    <property type="project" value="UniProtKB-UniRule"/>
</dbReference>
<dbReference type="NCBIfam" id="TIGR01197">
    <property type="entry name" value="nramp"/>
    <property type="match status" value="1"/>
</dbReference>
<feature type="transmembrane region" description="Helical" evidence="6">
    <location>
        <begin position="111"/>
        <end position="130"/>
    </location>
</feature>
<dbReference type="GO" id="GO:0015086">
    <property type="term" value="F:cadmium ion transmembrane transporter activity"/>
    <property type="evidence" value="ECO:0007669"/>
    <property type="project" value="TreeGrafter"/>
</dbReference>
<dbReference type="GO" id="GO:0034755">
    <property type="term" value="P:iron ion transmembrane transport"/>
    <property type="evidence" value="ECO:0007669"/>
    <property type="project" value="TreeGrafter"/>
</dbReference>
<dbReference type="GO" id="GO:0005384">
    <property type="term" value="F:manganese ion transmembrane transporter activity"/>
    <property type="evidence" value="ECO:0007669"/>
    <property type="project" value="TreeGrafter"/>
</dbReference>
<dbReference type="AlphaFoldDB" id="A0A964W4F3"/>
<protein>
    <recommendedName>
        <fullName evidence="6">Divalent metal cation transporter MntH</fullName>
    </recommendedName>
</protein>
<keyword evidence="6" id="KW-0769">Symport</keyword>
<keyword evidence="5 6" id="KW-0472">Membrane</keyword>
<feature type="transmembrane region" description="Helical" evidence="6">
    <location>
        <begin position="403"/>
        <end position="428"/>
    </location>
</feature>
<feature type="transmembrane region" description="Helical" evidence="6">
    <location>
        <begin position="171"/>
        <end position="192"/>
    </location>
</feature>
<feature type="transmembrane region" description="Helical" evidence="6">
    <location>
        <begin position="345"/>
        <end position="362"/>
    </location>
</feature>
<keyword evidence="3 6" id="KW-0812">Transmembrane</keyword>
<proteinExistence type="inferred from homology"/>
<feature type="transmembrane region" description="Helical" evidence="6">
    <location>
        <begin position="212"/>
        <end position="231"/>
    </location>
</feature>
<dbReference type="GO" id="GO:0046872">
    <property type="term" value="F:metal ion binding"/>
    <property type="evidence" value="ECO:0007669"/>
    <property type="project" value="UniProtKB-UniRule"/>
</dbReference>
<sequence>MENERSLNGTDLSVTDLISVRRRRSAKVSKFKQLSKYLGPAFVVSVAYIDPGNFATNISGGSKFNYSLIWVILFSNLMAIFLQTMSAKLGIATGHTLPEMCAKVFPRSVNWMFWIVAEIGAMATNLAEFLGATLGLYLLFNIPMVYAGLITGILTFLICYMEKYGQKAVEIIISVLVAVICIAYTVELFLAKPDWAQVGIHTIIPSMPNSEALLIAVGMLGATVMPHVIYLHSHLVQHRCTDLTDEGKIKHLKMEKIDVTIAMNIAFIVNAAMVIVSAAVFYSNGVAVDSMEQAHKSLQPLLGSLSSGAFGIALLASGLSSSAVGTMAGQTIMKGFVNLSIPENVTKLVTMLPAIIIIALGINPMTALVLSQVVLSFILPFPIIQMIIIAKRKDLMGVLANKGFVRVLGVLIAAIIIGLNMILLYLTFTGQA</sequence>
<feature type="transmembrane region" description="Helical" evidence="6">
    <location>
        <begin position="136"/>
        <end position="159"/>
    </location>
</feature>
<dbReference type="Pfam" id="PF01566">
    <property type="entry name" value="Nramp"/>
    <property type="match status" value="1"/>
</dbReference>
<dbReference type="GO" id="GO:0005886">
    <property type="term" value="C:plasma membrane"/>
    <property type="evidence" value="ECO:0007669"/>
    <property type="project" value="UniProtKB-SubCell"/>
</dbReference>
<dbReference type="NCBIfam" id="NF001923">
    <property type="entry name" value="PRK00701.1"/>
    <property type="match status" value="1"/>
</dbReference>
<evidence type="ECO:0000256" key="5">
    <source>
        <dbReference type="ARBA" id="ARBA00023136"/>
    </source>
</evidence>
<keyword evidence="2 6" id="KW-0813">Transport</keyword>
<accession>A0A964W4F3</accession>
<dbReference type="HAMAP" id="MF_00221">
    <property type="entry name" value="NRAMP"/>
    <property type="match status" value="1"/>
</dbReference>
<evidence type="ECO:0000313" key="7">
    <source>
        <dbReference type="EMBL" id="MVX66265.1"/>
    </source>
</evidence>
<dbReference type="PANTHER" id="PTHR11706">
    <property type="entry name" value="SOLUTE CARRIER PROTEIN FAMILY 11 MEMBER"/>
    <property type="match status" value="1"/>
</dbReference>